<proteinExistence type="predicted"/>
<dbReference type="VEuPathDB" id="VectorBase:GAUT028462"/>
<dbReference type="Proteomes" id="UP000078200">
    <property type="component" value="Unassembled WGS sequence"/>
</dbReference>
<reference evidence="1" key="1">
    <citation type="submission" date="2020-05" db="UniProtKB">
        <authorList>
            <consortium name="EnsemblMetazoa"/>
        </authorList>
    </citation>
    <scope>IDENTIFICATION</scope>
    <source>
        <strain evidence="1">TTRI</strain>
    </source>
</reference>
<protein>
    <submittedName>
        <fullName evidence="1">Uncharacterized protein</fullName>
    </submittedName>
</protein>
<organism evidence="1 2">
    <name type="scientific">Glossina austeni</name>
    <name type="common">Savannah tsetse fly</name>
    <dbReference type="NCBI Taxonomy" id="7395"/>
    <lineage>
        <taxon>Eukaryota</taxon>
        <taxon>Metazoa</taxon>
        <taxon>Ecdysozoa</taxon>
        <taxon>Arthropoda</taxon>
        <taxon>Hexapoda</taxon>
        <taxon>Insecta</taxon>
        <taxon>Pterygota</taxon>
        <taxon>Neoptera</taxon>
        <taxon>Endopterygota</taxon>
        <taxon>Diptera</taxon>
        <taxon>Brachycera</taxon>
        <taxon>Muscomorpha</taxon>
        <taxon>Hippoboscoidea</taxon>
        <taxon>Glossinidae</taxon>
        <taxon>Glossina</taxon>
    </lineage>
</organism>
<keyword evidence="2" id="KW-1185">Reference proteome</keyword>
<accession>A0A1A9V7L0</accession>
<evidence type="ECO:0000313" key="2">
    <source>
        <dbReference type="Proteomes" id="UP000078200"/>
    </source>
</evidence>
<dbReference type="EnsemblMetazoa" id="GAUT028462-RA">
    <property type="protein sequence ID" value="GAUT028462-PA"/>
    <property type="gene ID" value="GAUT028462"/>
</dbReference>
<evidence type="ECO:0000313" key="1">
    <source>
        <dbReference type="EnsemblMetazoa" id="GAUT028462-PA"/>
    </source>
</evidence>
<name>A0A1A9V7L0_GLOAU</name>
<dbReference type="STRING" id="7395.A0A1A9V7L0"/>
<dbReference type="AlphaFoldDB" id="A0A1A9V7L0"/>
<sequence length="368" mass="42153">MKFPTYSSSEAPALVDGSAMNVKKIGGILHQDKWAWLVRNNVLQIIALRRAHTICTYEFLELLGYENSCIKCVDELFRNNCKSLLLAVALESYRITANYISVFCLETKSVLTTIELSLHRSSAYSDFEKRLRGEEASHYFQIFQNNKETNRVALTCQSIATANIHNEEESKRVFAISWHSIIDEKNKSLLFDLNQWYKEEMPCAFEYNHQPNYLAGYILNDCCNGLQTWRNSTMMRYFNSVQQFEEHFYPISVFLNTTEANWRSNGCVMPKKPRRLVDAGNAAYRGSWLEIIMYKESSMNNLRSRALSRSERQAVIPTDKLQVTCDNTVAGNCCVSPTNTREVIKNLNGTKVQGSIHCVASSIMQTSK</sequence>